<gene>
    <name evidence="3" type="ORF">SIAM614_05010</name>
</gene>
<dbReference type="AlphaFoldDB" id="A0NSG5"/>
<protein>
    <recommendedName>
        <fullName evidence="2">Guanylate cyclase domain-containing protein</fullName>
    </recommendedName>
</protein>
<name>A0NSG5_ROSAI</name>
<accession>A0NSG5</accession>
<keyword evidence="1" id="KW-0812">Transmembrane</keyword>
<dbReference type="OrthoDB" id="341967at2"/>
<dbReference type="InterPro" id="IPR029787">
    <property type="entry name" value="Nucleotide_cyclase"/>
</dbReference>
<dbReference type="GO" id="GO:0004016">
    <property type="term" value="F:adenylate cyclase activity"/>
    <property type="evidence" value="ECO:0007669"/>
    <property type="project" value="UniProtKB-ARBA"/>
</dbReference>
<dbReference type="eggNOG" id="COG2114">
    <property type="taxonomic scope" value="Bacteria"/>
</dbReference>
<dbReference type="Gene3D" id="3.30.70.1230">
    <property type="entry name" value="Nucleotide cyclase"/>
    <property type="match status" value="1"/>
</dbReference>
<dbReference type="GO" id="GO:0035556">
    <property type="term" value="P:intracellular signal transduction"/>
    <property type="evidence" value="ECO:0007669"/>
    <property type="project" value="InterPro"/>
</dbReference>
<evidence type="ECO:0000259" key="2">
    <source>
        <dbReference type="PROSITE" id="PS50125"/>
    </source>
</evidence>
<keyword evidence="1" id="KW-0472">Membrane</keyword>
<reference evidence="3 4" key="1">
    <citation type="submission" date="2006-05" db="EMBL/GenBank/DDBJ databases">
        <authorList>
            <person name="King G."/>
            <person name="Ferriera S."/>
            <person name="Johnson J."/>
            <person name="Kravitz S."/>
            <person name="Beeson K."/>
            <person name="Sutton G."/>
            <person name="Rogers Y.-H."/>
            <person name="Friedman R."/>
            <person name="Frazier M."/>
            <person name="Venter J.C."/>
        </authorList>
    </citation>
    <scope>NUCLEOTIDE SEQUENCE [LARGE SCALE GENOMIC DNA]</scope>
    <source>
        <strain evidence="4">ATCC 25650 / DSM 13394 / JCM 20685 / NBRC 16684 / NCIMB 2208 / IAM 12614 / B1</strain>
    </source>
</reference>
<dbReference type="CDD" id="cd07302">
    <property type="entry name" value="CHD"/>
    <property type="match status" value="1"/>
</dbReference>
<dbReference type="InterPro" id="IPR007890">
    <property type="entry name" value="CHASE2"/>
</dbReference>
<evidence type="ECO:0000313" key="3">
    <source>
        <dbReference type="EMBL" id="EAV44494.1"/>
    </source>
</evidence>
<feature type="domain" description="Guanylate cyclase" evidence="2">
    <location>
        <begin position="426"/>
        <end position="557"/>
    </location>
</feature>
<dbReference type="Pfam" id="PF00211">
    <property type="entry name" value="Guanylate_cyc"/>
    <property type="match status" value="1"/>
</dbReference>
<dbReference type="SMART" id="SM01080">
    <property type="entry name" value="CHASE2"/>
    <property type="match status" value="1"/>
</dbReference>
<dbReference type="EMBL" id="AAUW01000006">
    <property type="protein sequence ID" value="EAV44494.1"/>
    <property type="molecule type" value="Genomic_DNA"/>
</dbReference>
<dbReference type="Pfam" id="PF05226">
    <property type="entry name" value="CHASE2"/>
    <property type="match status" value="1"/>
</dbReference>
<dbReference type="PANTHER" id="PTHR43081">
    <property type="entry name" value="ADENYLATE CYCLASE, TERMINAL-DIFFERENTIATION SPECIFIC-RELATED"/>
    <property type="match status" value="1"/>
</dbReference>
<dbReference type="PANTHER" id="PTHR43081:SF20">
    <property type="entry name" value="TWO-COMPONENT RESPONSE REGULATOR"/>
    <property type="match status" value="1"/>
</dbReference>
<dbReference type="RefSeq" id="WP_006934287.1">
    <property type="nucleotide sequence ID" value="NZ_AAUW01000006.1"/>
</dbReference>
<sequence>MKLKLYACLVALVMLAGAIWAGGLAQSHIAGRASVLDRLETVLLDLRILIKGPREAPRDVVIVAIDDKTVTAVGQYPVGRNFLTALVEGIRDAGAKALAVDILLIGKADEAADAGLAKALASLPTVIAAGGQFPLEQAAEVLVPAPEAELRPYEAFSEVASVGLVNVATDAGGTPRHIPLIFKTGQGLAPSFGMLAVGKFLGAPPSVTADGIRIAGRVQPLDLHWQQPLNYYGKGGAIRTISAQSLLDDSVAAKAALEGHLVLLGVTASAVGDRFSTPFDPILPGVEVLSTGVANLLDGSVLLRDSRVRLCDAIAAVSITLLGMAVVVFLPLASATIVYLLLLLGWLTAAVIAFNQDIWLNAALPIAASVPPVIALAVLREGFDWFRVRRLVAAREALSRFQAPDLARRIADDPDFLQVPREQPVAILFIDLAGYTTLSEKLGPARTRDVLKAFHTLVVNEAARNRGLVLDFMGDGAMIGFGIPDAAPRDAEDACRCAFDLVGAVHDWIMASGLNADIREVRLGGHYGPVVLSRLGHENQQQIAATGDCVNVASRLMEVGKARGASMVLSSALTSAARSATGNILREALARPPRLEAVAIRGRVQELEVALWTADEAVRERSGISATN</sequence>
<comment type="caution">
    <text evidence="3">The sequence shown here is derived from an EMBL/GenBank/DDBJ whole genome shotgun (WGS) entry which is preliminary data.</text>
</comment>
<dbReference type="SUPFAM" id="SSF55073">
    <property type="entry name" value="Nucleotide cyclase"/>
    <property type="match status" value="1"/>
</dbReference>
<keyword evidence="1" id="KW-1133">Transmembrane helix</keyword>
<dbReference type="InterPro" id="IPR001054">
    <property type="entry name" value="A/G_cyclase"/>
</dbReference>
<evidence type="ECO:0000256" key="1">
    <source>
        <dbReference type="SAM" id="Phobius"/>
    </source>
</evidence>
<feature type="transmembrane region" description="Helical" evidence="1">
    <location>
        <begin position="360"/>
        <end position="379"/>
    </location>
</feature>
<dbReference type="GeneID" id="68846441"/>
<dbReference type="SMART" id="SM00044">
    <property type="entry name" value="CYCc"/>
    <property type="match status" value="1"/>
</dbReference>
<dbReference type="Proteomes" id="UP000004848">
    <property type="component" value="Unassembled WGS sequence"/>
</dbReference>
<organism evidence="3 4">
    <name type="scientific">Roseibium aggregatum (strain ATCC 25650 / DSM 13394 / JCM 20685 / NBRC 16684 / NCIMB 2208 / IAM 12614 / B1)</name>
    <name type="common">Stappia aggregata</name>
    <dbReference type="NCBI Taxonomy" id="384765"/>
    <lineage>
        <taxon>Bacteria</taxon>
        <taxon>Pseudomonadati</taxon>
        <taxon>Pseudomonadota</taxon>
        <taxon>Alphaproteobacteria</taxon>
        <taxon>Hyphomicrobiales</taxon>
        <taxon>Stappiaceae</taxon>
        <taxon>Roseibium</taxon>
    </lineage>
</organism>
<dbReference type="eggNOG" id="COG4252">
    <property type="taxonomic scope" value="Bacteria"/>
</dbReference>
<feature type="transmembrane region" description="Helical" evidence="1">
    <location>
        <begin position="337"/>
        <end position="354"/>
    </location>
</feature>
<dbReference type="PROSITE" id="PS50125">
    <property type="entry name" value="GUANYLATE_CYCLASE_2"/>
    <property type="match status" value="1"/>
</dbReference>
<dbReference type="InterPro" id="IPR050697">
    <property type="entry name" value="Adenylyl/Guanylyl_Cyclase_3/4"/>
</dbReference>
<feature type="transmembrane region" description="Helical" evidence="1">
    <location>
        <begin position="313"/>
        <end position="330"/>
    </location>
</feature>
<dbReference type="GO" id="GO:0006171">
    <property type="term" value="P:cAMP biosynthetic process"/>
    <property type="evidence" value="ECO:0007669"/>
    <property type="project" value="TreeGrafter"/>
</dbReference>
<proteinExistence type="predicted"/>
<evidence type="ECO:0000313" key="4">
    <source>
        <dbReference type="Proteomes" id="UP000004848"/>
    </source>
</evidence>